<reference evidence="3 4" key="1">
    <citation type="journal article" date="2018" name="IMA Fungus">
        <title>IMA Genome-F 9: Draft genome sequence of Annulohypoxylon stygium, Aspergillus mulundensis, Berkeleyomyces basicola (syn. Thielaviopsis basicola), Ceratocystis smalleyi, two Cercospora beticola strains, Coleophoma cylindrospora, Fusarium fracticaudum, Phialophora cf. hyalina, and Morchella septimelata.</title>
        <authorList>
            <person name="Wingfield B.D."/>
            <person name="Bills G.F."/>
            <person name="Dong Y."/>
            <person name="Huang W."/>
            <person name="Nel W.J."/>
            <person name="Swalarsk-Parry B.S."/>
            <person name="Vaghefi N."/>
            <person name="Wilken P.M."/>
            <person name="An Z."/>
            <person name="de Beer Z.W."/>
            <person name="De Vos L."/>
            <person name="Chen L."/>
            <person name="Duong T.A."/>
            <person name="Gao Y."/>
            <person name="Hammerbacher A."/>
            <person name="Kikkert J.R."/>
            <person name="Li Y."/>
            <person name="Li H."/>
            <person name="Li K."/>
            <person name="Li Q."/>
            <person name="Liu X."/>
            <person name="Ma X."/>
            <person name="Naidoo K."/>
            <person name="Pethybridge S.J."/>
            <person name="Sun J."/>
            <person name="Steenkamp E.T."/>
            <person name="van der Nest M.A."/>
            <person name="van Wyk S."/>
            <person name="Wingfield M.J."/>
            <person name="Xiong C."/>
            <person name="Yue Q."/>
            <person name="Zhang X."/>
        </authorList>
    </citation>
    <scope>NUCLEOTIDE SEQUENCE [LARGE SCALE GENOMIC DNA]</scope>
    <source>
        <strain evidence="3 4">BP 5553</strain>
    </source>
</reference>
<dbReference type="RefSeq" id="XP_031869834.1">
    <property type="nucleotide sequence ID" value="XM_032013234.1"/>
</dbReference>
<feature type="compositionally biased region" description="Acidic residues" evidence="2">
    <location>
        <begin position="203"/>
        <end position="232"/>
    </location>
</feature>
<evidence type="ECO:0000313" key="4">
    <source>
        <dbReference type="Proteomes" id="UP000254866"/>
    </source>
</evidence>
<accession>A0A370TNT7</accession>
<evidence type="ECO:0000256" key="1">
    <source>
        <dbReference type="SAM" id="Coils"/>
    </source>
</evidence>
<keyword evidence="1" id="KW-0175">Coiled coil</keyword>
<proteinExistence type="predicted"/>
<feature type="region of interest" description="Disordered" evidence="2">
    <location>
        <begin position="1"/>
        <end position="245"/>
    </location>
</feature>
<feature type="compositionally biased region" description="Acidic residues" evidence="2">
    <location>
        <begin position="76"/>
        <end position="87"/>
    </location>
</feature>
<feature type="region of interest" description="Disordered" evidence="2">
    <location>
        <begin position="536"/>
        <end position="594"/>
    </location>
</feature>
<dbReference type="AlphaFoldDB" id="A0A370TNT7"/>
<keyword evidence="4" id="KW-1185">Reference proteome</keyword>
<feature type="compositionally biased region" description="Basic residues" evidence="2">
    <location>
        <begin position="54"/>
        <end position="63"/>
    </location>
</feature>
<feature type="compositionally biased region" description="Polar residues" evidence="2">
    <location>
        <begin position="183"/>
        <end position="198"/>
    </location>
</feature>
<dbReference type="OrthoDB" id="3439676at2759"/>
<sequence length="676" mass="77104">MVTRARGRASAKPTPAHNIEQEAHESQQEVIGDLDRDIDDEATASLLNRTTHNVSKKHSRNGKPKITSMRQKGPVMDEDSDDAPTDEPPERPVKRARPNPRAKQSTTDPTSSTRSRSVAVVIYQTGGDKVQQPGRPQTRSVKQKLDLEVSGSDNHAGGISPDRAPSDESPGAVPKKKVPQPPRTTSRSPASLVPSSHSICDDEKPDEDNGLEPLSEDSEHEVENEGSPESSEEERGPSPLLLPNMMHPGFLGDMVKIAERVGHKYDREWNSYEPVLEGLNLRTSLGKKLDQKLKRLNIAYARLQDAKTSEDNRTIDAIDDKIYSRILDLTEVIEEALSALPENPRSRIRYPMVTPLLVDLYFNILPMLLKCIKLGVEARDDDGRTSLLDLNEFDRLINLYWRLGDTAVNIPPQLQPTPGDCLDGIKSRSSTFQTKQPTREALVKARSLHRMLRRKILNSESMVKNADNPRLAMKRKEADEEELRWELSQKKLERRRLLEEVEHRLEEKARVTREHRQLINKTHRLQREAIDRQLRKRQLKTGVNSTRRWARPSNEARVASLPPSQYEGSNEYDVEDDSDPFADDYSPRIHLFPNNNKKSNVPAEWSNKQKATFIECMRLEQGQDRYERAAKRLQCSMDEVFAYAKNLQEAMDVAHEKGLMNSEEDEWTYDVWVERD</sequence>
<comment type="caution">
    <text evidence="3">The sequence shown here is derived from an EMBL/GenBank/DDBJ whole genome shotgun (WGS) entry which is preliminary data.</text>
</comment>
<protein>
    <submittedName>
        <fullName evidence="3">Uncharacterized protein</fullName>
    </submittedName>
</protein>
<feature type="compositionally biased region" description="Acidic residues" evidence="2">
    <location>
        <begin position="570"/>
        <end position="582"/>
    </location>
</feature>
<name>A0A370TNT7_9HELO</name>
<feature type="compositionally biased region" description="Low complexity" evidence="2">
    <location>
        <begin position="105"/>
        <end position="117"/>
    </location>
</feature>
<gene>
    <name evidence="3" type="ORF">BP5553_04611</name>
</gene>
<evidence type="ECO:0000313" key="3">
    <source>
        <dbReference type="EMBL" id="RDL37178.1"/>
    </source>
</evidence>
<evidence type="ECO:0000256" key="2">
    <source>
        <dbReference type="SAM" id="MobiDB-lite"/>
    </source>
</evidence>
<dbReference type="Proteomes" id="UP000254866">
    <property type="component" value="Unassembled WGS sequence"/>
</dbReference>
<organism evidence="3 4">
    <name type="scientific">Venustampulla echinocandica</name>
    <dbReference type="NCBI Taxonomy" id="2656787"/>
    <lineage>
        <taxon>Eukaryota</taxon>
        <taxon>Fungi</taxon>
        <taxon>Dikarya</taxon>
        <taxon>Ascomycota</taxon>
        <taxon>Pezizomycotina</taxon>
        <taxon>Leotiomycetes</taxon>
        <taxon>Helotiales</taxon>
        <taxon>Pleuroascaceae</taxon>
        <taxon>Venustampulla</taxon>
    </lineage>
</organism>
<dbReference type="GeneID" id="43597460"/>
<dbReference type="EMBL" id="NPIC01000003">
    <property type="protein sequence ID" value="RDL37178.1"/>
    <property type="molecule type" value="Genomic_DNA"/>
</dbReference>
<feature type="coiled-coil region" evidence="1">
    <location>
        <begin position="473"/>
        <end position="528"/>
    </location>
</feature>